<keyword evidence="3" id="KW-0520">NAD</keyword>
<dbReference type="InterPro" id="IPR026591">
    <property type="entry name" value="Sirtuin_cat_small_dom_sf"/>
</dbReference>
<dbReference type="Gene3D" id="3.30.1600.10">
    <property type="entry name" value="SIR2/SIRT2 'Small Domain"/>
    <property type="match status" value="1"/>
</dbReference>
<keyword evidence="4" id="KW-0862">Zinc</keyword>
<organism evidence="6 7">
    <name type="scientific">Moorena producens (strain JHB)</name>
    <dbReference type="NCBI Taxonomy" id="1454205"/>
    <lineage>
        <taxon>Bacteria</taxon>
        <taxon>Bacillati</taxon>
        <taxon>Cyanobacteriota</taxon>
        <taxon>Cyanophyceae</taxon>
        <taxon>Coleofasciculales</taxon>
        <taxon>Coleofasciculaceae</taxon>
        <taxon>Moorena</taxon>
    </lineage>
</organism>
<gene>
    <name evidence="6" type="ORF">BJP36_19510</name>
</gene>
<dbReference type="PROSITE" id="PS50305">
    <property type="entry name" value="SIRTUIN"/>
    <property type="match status" value="1"/>
</dbReference>
<name>A0A1D9G2B7_MOOP1</name>
<dbReference type="AlphaFoldDB" id="A0A1D9G2B7"/>
<dbReference type="GO" id="GO:0017136">
    <property type="term" value="F:histone deacetylase activity, NAD-dependent"/>
    <property type="evidence" value="ECO:0007669"/>
    <property type="project" value="TreeGrafter"/>
</dbReference>
<dbReference type="Proteomes" id="UP000176944">
    <property type="component" value="Chromosome"/>
</dbReference>
<accession>A0A1D9G2B7</accession>
<dbReference type="SUPFAM" id="SSF52467">
    <property type="entry name" value="DHS-like NAD/FAD-binding domain"/>
    <property type="match status" value="1"/>
</dbReference>
<dbReference type="PANTHER" id="PTHR11085:SF4">
    <property type="entry name" value="NAD-DEPENDENT PROTEIN DEACYLASE"/>
    <property type="match status" value="1"/>
</dbReference>
<feature type="binding site" evidence="4">
    <location>
        <position position="162"/>
    </location>
    <ligand>
        <name>Zn(2+)</name>
        <dbReference type="ChEBI" id="CHEBI:29105"/>
    </ligand>
</feature>
<dbReference type="Gene3D" id="3.40.50.1220">
    <property type="entry name" value="TPP-binding domain"/>
    <property type="match status" value="1"/>
</dbReference>
<keyword evidence="2" id="KW-0808">Transferase</keyword>
<proteinExistence type="predicted"/>
<dbReference type="GO" id="GO:0070403">
    <property type="term" value="F:NAD+ binding"/>
    <property type="evidence" value="ECO:0007669"/>
    <property type="project" value="InterPro"/>
</dbReference>
<evidence type="ECO:0000256" key="1">
    <source>
        <dbReference type="ARBA" id="ARBA00012928"/>
    </source>
</evidence>
<dbReference type="GO" id="GO:0046872">
    <property type="term" value="F:metal ion binding"/>
    <property type="evidence" value="ECO:0007669"/>
    <property type="project" value="UniProtKB-KW"/>
</dbReference>
<feature type="binding site" evidence="4">
    <location>
        <position position="136"/>
    </location>
    <ligand>
        <name>Zn(2+)</name>
        <dbReference type="ChEBI" id="CHEBI:29105"/>
    </ligand>
</feature>
<sequence length="261" mass="28995">MDEILSVVADCILKAESILFIVGAGLSADSGLPTYRGVGGLFEGILTQEGVPIEEAISKNMLQTRPEVTWKYLWQIGAACHKAKFNRGHEIIAQIESWKPGTWVLTQNIDGFERAAGSKNLIQVHGQISELFCVNCSYRTTAEELLAGYSKPMDLPPKCPACEGLIRPDIELFGEHHMSSSEETFKILDNAPIDLIFLIGTSRDYQYITKPLYKARRLNVPIVEINPAETVLSEIANYHILSTAADTLDKLWNICEKQLVS</sequence>
<dbReference type="InterPro" id="IPR029035">
    <property type="entry name" value="DHS-like_NAD/FAD-binding_dom"/>
</dbReference>
<feature type="binding site" evidence="4">
    <location>
        <position position="159"/>
    </location>
    <ligand>
        <name>Zn(2+)</name>
        <dbReference type="ChEBI" id="CHEBI:29105"/>
    </ligand>
</feature>
<dbReference type="EC" id="2.3.1.286" evidence="1"/>
<evidence type="ECO:0000256" key="2">
    <source>
        <dbReference type="ARBA" id="ARBA00022679"/>
    </source>
</evidence>
<dbReference type="PANTHER" id="PTHR11085">
    <property type="entry name" value="NAD-DEPENDENT PROTEIN DEACYLASE SIRTUIN-5, MITOCHONDRIAL-RELATED"/>
    <property type="match status" value="1"/>
</dbReference>
<protein>
    <recommendedName>
        <fullName evidence="1">protein acetyllysine N-acetyltransferase</fullName>
        <ecNumber evidence="1">2.3.1.286</ecNumber>
    </recommendedName>
</protein>
<feature type="active site" description="Proton acceptor" evidence="4">
    <location>
        <position position="125"/>
    </location>
</feature>
<evidence type="ECO:0000256" key="4">
    <source>
        <dbReference type="PROSITE-ProRule" id="PRU00236"/>
    </source>
</evidence>
<reference evidence="7" key="1">
    <citation type="submission" date="2016-10" db="EMBL/GenBank/DDBJ databases">
        <title>Comparative genomics uncovers the prolific and rare metabolic potential of the cyanobacterial genus Moorea.</title>
        <authorList>
            <person name="Leao T."/>
            <person name="Castelao G."/>
            <person name="Korobeynikov A."/>
            <person name="Monroe E.A."/>
            <person name="Podell S."/>
            <person name="Glukhov E."/>
            <person name="Allen E."/>
            <person name="Gerwick W.H."/>
            <person name="Gerwick L."/>
        </authorList>
    </citation>
    <scope>NUCLEOTIDE SEQUENCE [LARGE SCALE GENOMIC DNA]</scope>
    <source>
        <strain evidence="7">JHB</strain>
    </source>
</reference>
<feature type="domain" description="Deacetylase sirtuin-type" evidence="5">
    <location>
        <begin position="1"/>
        <end position="261"/>
    </location>
</feature>
<dbReference type="InterPro" id="IPR026590">
    <property type="entry name" value="Ssirtuin_cat_dom"/>
</dbReference>
<dbReference type="InterPro" id="IPR050134">
    <property type="entry name" value="NAD-dep_sirtuin_deacylases"/>
</dbReference>
<dbReference type="Pfam" id="PF02146">
    <property type="entry name" value="SIR2"/>
    <property type="match status" value="1"/>
</dbReference>
<keyword evidence="4" id="KW-0479">Metal-binding</keyword>
<feature type="binding site" evidence="4">
    <location>
        <position position="133"/>
    </location>
    <ligand>
        <name>Zn(2+)</name>
        <dbReference type="ChEBI" id="CHEBI:29105"/>
    </ligand>
</feature>
<dbReference type="InterPro" id="IPR003000">
    <property type="entry name" value="Sirtuin"/>
</dbReference>
<evidence type="ECO:0000256" key="3">
    <source>
        <dbReference type="ARBA" id="ARBA00023027"/>
    </source>
</evidence>
<evidence type="ECO:0000259" key="5">
    <source>
        <dbReference type="PROSITE" id="PS50305"/>
    </source>
</evidence>
<dbReference type="EMBL" id="CP017708">
    <property type="protein sequence ID" value="AOY81772.1"/>
    <property type="molecule type" value="Genomic_DNA"/>
</dbReference>
<evidence type="ECO:0000313" key="7">
    <source>
        <dbReference type="Proteomes" id="UP000176944"/>
    </source>
</evidence>
<evidence type="ECO:0000313" key="6">
    <source>
        <dbReference type="EMBL" id="AOY81772.1"/>
    </source>
</evidence>